<feature type="region of interest" description="Disordered" evidence="1">
    <location>
        <begin position="525"/>
        <end position="561"/>
    </location>
</feature>
<feature type="region of interest" description="Disordered" evidence="1">
    <location>
        <begin position="191"/>
        <end position="224"/>
    </location>
</feature>
<protein>
    <submittedName>
        <fullName evidence="2">Uncharacterized protein</fullName>
    </submittedName>
</protein>
<dbReference type="Proteomes" id="UP000674179">
    <property type="component" value="Chromosome 33"/>
</dbReference>
<dbReference type="KEGG" id="lenr:94169264"/>
<feature type="region of interest" description="Disordered" evidence="1">
    <location>
        <begin position="232"/>
        <end position="251"/>
    </location>
</feature>
<dbReference type="EMBL" id="JAFHKP010000033">
    <property type="protein sequence ID" value="KAG5469849.1"/>
    <property type="molecule type" value="Genomic_DNA"/>
</dbReference>
<dbReference type="GeneID" id="94169264"/>
<comment type="caution">
    <text evidence="2">The sequence shown here is derived from an EMBL/GenBank/DDBJ whole genome shotgun (WGS) entry which is preliminary data.</text>
</comment>
<feature type="region of interest" description="Disordered" evidence="1">
    <location>
        <begin position="968"/>
        <end position="987"/>
    </location>
</feature>
<feature type="compositionally biased region" description="Low complexity" evidence="1">
    <location>
        <begin position="1241"/>
        <end position="1254"/>
    </location>
</feature>
<reference evidence="2 3" key="1">
    <citation type="submission" date="2021-02" db="EMBL/GenBank/DDBJ databases">
        <title>Leishmania (Mundinia) enrietti genome sequencing and assembly.</title>
        <authorList>
            <person name="Almutairi H."/>
            <person name="Gatherer D."/>
        </authorList>
    </citation>
    <scope>NUCLEOTIDE SEQUENCE [LARGE SCALE GENOMIC DNA]</scope>
    <source>
        <strain evidence="2">CUR178</strain>
    </source>
</reference>
<organism evidence="2 3">
    <name type="scientific">Leishmania enriettii</name>
    <dbReference type="NCBI Taxonomy" id="5663"/>
    <lineage>
        <taxon>Eukaryota</taxon>
        <taxon>Discoba</taxon>
        <taxon>Euglenozoa</taxon>
        <taxon>Kinetoplastea</taxon>
        <taxon>Metakinetoplastina</taxon>
        <taxon>Trypanosomatida</taxon>
        <taxon>Trypanosomatidae</taxon>
        <taxon>Leishmaniinae</taxon>
        <taxon>Leishmania</taxon>
    </lineage>
</organism>
<evidence type="ECO:0000313" key="3">
    <source>
        <dbReference type="Proteomes" id="UP000674179"/>
    </source>
</evidence>
<keyword evidence="3" id="KW-1185">Reference proteome</keyword>
<accession>A0A836KB11</accession>
<dbReference type="OrthoDB" id="246381at2759"/>
<name>A0A836KB11_LEIEN</name>
<feature type="compositionally biased region" description="Low complexity" evidence="1">
    <location>
        <begin position="525"/>
        <end position="540"/>
    </location>
</feature>
<proteinExistence type="predicted"/>
<gene>
    <name evidence="2" type="ORF">CUR178_01990</name>
</gene>
<dbReference type="RefSeq" id="XP_067689857.1">
    <property type="nucleotide sequence ID" value="XM_067833754.1"/>
</dbReference>
<feature type="region of interest" description="Disordered" evidence="1">
    <location>
        <begin position="1391"/>
        <end position="1476"/>
    </location>
</feature>
<evidence type="ECO:0000313" key="2">
    <source>
        <dbReference type="EMBL" id="KAG5469849.1"/>
    </source>
</evidence>
<evidence type="ECO:0000256" key="1">
    <source>
        <dbReference type="SAM" id="MobiDB-lite"/>
    </source>
</evidence>
<sequence length="1476" mass="158628">MGAFALCVESAARDIRSLLTLHRVHPQVQSDIQRVLGSLLRKSYESNAMPMTTSVKEPPEQVCRALMDTIVENAFKTAFPASDMRALERRCIELEHDNAEWKAFADDADKSVVKVQEVLSDLKKAHDYMLHSYFREVLMLRCRIDDLQRQLRTRRVYAASVAPVFGCRGASLAPTMESQMQQFCFNTNAATGQSEPASRQSTSGLTLVSNTPPPPCGSSDEDTEADDDFAQRRLSTHSSSPGDGREGEARAPTSIFSASAAALSAAPGVLADGKGRSMAPHRRLKNRNVRITFPGNTPSHPATSASPHTVAVESTTTLEFLRMPETDSVDAIFDYEEYVRILNGEDGAWAERFADAMDGAGRRSARRLCRSIRVRTRSRSEVYFLDGSGSSSPTAHLYNPLVAAALSRERTQANGFHWLLHLALQPIKHGFQIELDQLRQTVQAMQREHAGQIQLIQRALLIVQSRNEALLDFLNTFAEQALHTLSVVACDVQAQSMMDILSHGALPVPTAEAVATFFTTAASAAPSHEQPSASSMATSPPHTPSPSLPPHEESDQESTMPRLLRTRRWRLKPGVAIQSQEQDAAMTAMDHRLGRSGAAKVAHSMPNGPASSAEEVNYYRADLGLPYWGSNPVISHAQRIFGKLQEAAGRIRATRVKQLVESGECAVSGDRHVRWKGRGITASSRLDEGVHHGRNSPPPLSDESGNCVFHYFRDDGAEEDSTSGHFAAYRRLRDGWRTMPVSGADGQTAADLLRELAGLRMRRACDRKRLELAQESLKGAAAAIGERVDRAKRKTGVAAGFIDAEGEGSHSHFSSPQEALRARALQQLQTRTQARLSRTSQRIAELQRLLDLHLVSCPAHSFGRSFSREMGWRIATEESQGLLRSSGTLSPASHLWSSPYLNDVALDANDQRQLRGGAHRGPSQGQLMYLPTGLARAPNADGNSVGEAGAFFTIDGYTFSAAPVALPSTGADKGGADSGRETGPSSTAHRITPFVAVMDYCRGVQLGRPLGRRAGPVYLFQEHESGDYYVGDEAGRNVLRPGDATGDAGVHMRAGADAQRSLLPMSRILYPAPMNSVLKTTTSDDSSVAPSDAAIEALHPACLVPMAIPLSDEDAVVREGWQACHRHGHTRRDPIYYMTMAPLPLSKSYHHIVPQPGSPDAVALAEMDAVACSGDGDAPANRYLFSPPRVFQPADEAASMLRVRSVPLQRRQASNTLFPGAAAVDSDSACPSTSFPSPGFTATTTATVPPSANPLSGNAISHTQGHRLGVTPSFAADRREGRSTTAAAPLPGSSSSLTAKSLTLSSSPGSKVMLTATSRNSAPAIAKAALPASAAAAAAAPVSSATDSSPRLTAALFLAKETRSTRLAEVAARAAQARMLCPASLRNRAVTRTAPDKEDDVPRLPPNRLAPLSSTHMSGGALSMLPLPAHSARLQRQMRPEKYSLAPSLSSRQRKASGGGIDIWNLDGDDGDGDAA</sequence>
<feature type="region of interest" description="Disordered" evidence="1">
    <location>
        <begin position="1241"/>
        <end position="1308"/>
    </location>
</feature>
<feature type="compositionally biased region" description="Low complexity" evidence="1">
    <location>
        <begin position="1283"/>
        <end position="1307"/>
    </location>
</feature>
<feature type="compositionally biased region" description="Acidic residues" evidence="1">
    <location>
        <begin position="1467"/>
        <end position="1476"/>
    </location>
</feature>
<feature type="compositionally biased region" description="Polar residues" evidence="1">
    <location>
        <begin position="191"/>
        <end position="210"/>
    </location>
</feature>